<dbReference type="eggNOG" id="COG1280">
    <property type="taxonomic scope" value="Bacteria"/>
</dbReference>
<feature type="transmembrane region" description="Helical" evidence="6">
    <location>
        <begin position="39"/>
        <end position="65"/>
    </location>
</feature>
<dbReference type="AlphaFoldDB" id="F2J1F6"/>
<evidence type="ECO:0000256" key="1">
    <source>
        <dbReference type="ARBA" id="ARBA00004651"/>
    </source>
</evidence>
<dbReference type="GO" id="GO:0015171">
    <property type="term" value="F:amino acid transmembrane transporter activity"/>
    <property type="evidence" value="ECO:0007669"/>
    <property type="project" value="TreeGrafter"/>
</dbReference>
<sequence>MTWELYSAYVLATLVVLAIPGPTIMLVISYALAHGRRSAAASVLGVGLGDATAATASLLGLGAVLATSATLFTLLKWVGAAYLLWIGVKMWRQPPAPLDAMEVAPMNPRRIFWHAYVVTSLNPKGIVFFIAFLPHFIAPGAPLAPQFGLLGVTFVVLGIANAAVYSLAAASVRERIRRPQTLKLVNRVGGGLLVSAAAMTALLRRTAS</sequence>
<protein>
    <submittedName>
        <fullName evidence="7">Putative transmembrane efflux protein</fullName>
    </submittedName>
</protein>
<dbReference type="Proteomes" id="UP000008130">
    <property type="component" value="Chromosome"/>
</dbReference>
<dbReference type="EMBL" id="CP002568">
    <property type="protein sequence ID" value="ADZ69738.1"/>
    <property type="molecule type" value="Genomic_DNA"/>
</dbReference>
<keyword evidence="8" id="KW-1185">Reference proteome</keyword>
<evidence type="ECO:0000256" key="3">
    <source>
        <dbReference type="ARBA" id="ARBA00022692"/>
    </source>
</evidence>
<keyword evidence="3 6" id="KW-0812">Transmembrane</keyword>
<feature type="transmembrane region" description="Helical" evidence="6">
    <location>
        <begin position="6"/>
        <end position="32"/>
    </location>
</feature>
<evidence type="ECO:0000313" key="7">
    <source>
        <dbReference type="EMBL" id="ADZ69738.1"/>
    </source>
</evidence>
<evidence type="ECO:0000313" key="8">
    <source>
        <dbReference type="Proteomes" id="UP000008130"/>
    </source>
</evidence>
<dbReference type="Pfam" id="PF01810">
    <property type="entry name" value="LysE"/>
    <property type="match status" value="1"/>
</dbReference>
<dbReference type="PANTHER" id="PTHR30086:SF20">
    <property type="entry name" value="ARGININE EXPORTER PROTEIN ARGO-RELATED"/>
    <property type="match status" value="1"/>
</dbReference>
<keyword evidence="2" id="KW-1003">Cell membrane</keyword>
<dbReference type="PATRIC" id="fig|991905.3.peg.1346"/>
<reference evidence="7 8" key="1">
    <citation type="journal article" date="2011" name="J. Bacteriol.">
        <title>Complete genome sequence of Polymorphum gilvum SL003B-26A1T, a crude oil-degrading bacterium from oil-polluted saline soil.</title>
        <authorList>
            <person name="Li S.G."/>
            <person name="Tang Y.Q."/>
            <person name="Nie Y."/>
            <person name="Cai M."/>
            <person name="Wu X.L."/>
        </authorList>
    </citation>
    <scope>NUCLEOTIDE SEQUENCE [LARGE SCALE GENOMIC DNA]</scope>
    <source>
        <strain evidence="8">LMG 25793 / CGMCC 1.9160 / SL003B-26A1</strain>
    </source>
</reference>
<dbReference type="HOGENOM" id="CLU_079569_2_3_5"/>
<dbReference type="RefSeq" id="WP_013652055.1">
    <property type="nucleotide sequence ID" value="NC_015259.1"/>
</dbReference>
<name>F2J1F6_POLGS</name>
<evidence type="ECO:0000256" key="5">
    <source>
        <dbReference type="ARBA" id="ARBA00023136"/>
    </source>
</evidence>
<keyword evidence="4 6" id="KW-1133">Transmembrane helix</keyword>
<keyword evidence="5 6" id="KW-0472">Membrane</keyword>
<evidence type="ECO:0000256" key="6">
    <source>
        <dbReference type="SAM" id="Phobius"/>
    </source>
</evidence>
<feature type="transmembrane region" description="Helical" evidence="6">
    <location>
        <begin position="149"/>
        <end position="172"/>
    </location>
</feature>
<feature type="transmembrane region" description="Helical" evidence="6">
    <location>
        <begin position="71"/>
        <end position="91"/>
    </location>
</feature>
<dbReference type="PANTHER" id="PTHR30086">
    <property type="entry name" value="ARGININE EXPORTER PROTEIN ARGO"/>
    <property type="match status" value="1"/>
</dbReference>
<dbReference type="OrthoDB" id="9804822at2"/>
<comment type="subcellular location">
    <subcellularLocation>
        <location evidence="1">Cell membrane</location>
        <topology evidence="1">Multi-pass membrane protein</topology>
    </subcellularLocation>
</comment>
<dbReference type="PIRSF" id="PIRSF006324">
    <property type="entry name" value="LeuE"/>
    <property type="match status" value="1"/>
</dbReference>
<evidence type="ECO:0000256" key="2">
    <source>
        <dbReference type="ARBA" id="ARBA00022475"/>
    </source>
</evidence>
<proteinExistence type="predicted"/>
<accession>F2J1F6</accession>
<evidence type="ECO:0000256" key="4">
    <source>
        <dbReference type="ARBA" id="ARBA00022989"/>
    </source>
</evidence>
<gene>
    <name evidence="7" type="ordered locus">SL003B_1310</name>
</gene>
<feature type="transmembrane region" description="Helical" evidence="6">
    <location>
        <begin position="111"/>
        <end position="137"/>
    </location>
</feature>
<feature type="transmembrane region" description="Helical" evidence="6">
    <location>
        <begin position="184"/>
        <end position="203"/>
    </location>
</feature>
<dbReference type="InterPro" id="IPR001123">
    <property type="entry name" value="LeuE-type"/>
</dbReference>
<organism evidence="7 8">
    <name type="scientific">Polymorphum gilvum (strain LMG 25793 / CGMCC 1.9160 / SL003B-26A1)</name>
    <dbReference type="NCBI Taxonomy" id="991905"/>
    <lineage>
        <taxon>Bacteria</taxon>
        <taxon>Pseudomonadati</taxon>
        <taxon>Pseudomonadota</taxon>
        <taxon>Alphaproteobacteria</taxon>
        <taxon>Rhodobacterales</taxon>
        <taxon>Paracoccaceae</taxon>
        <taxon>Polymorphum</taxon>
    </lineage>
</organism>
<dbReference type="GO" id="GO:0005886">
    <property type="term" value="C:plasma membrane"/>
    <property type="evidence" value="ECO:0007669"/>
    <property type="project" value="UniProtKB-SubCell"/>
</dbReference>
<dbReference type="KEGG" id="pgv:SL003B_1310"/>